<dbReference type="InterPro" id="IPR036397">
    <property type="entry name" value="RNaseH_sf"/>
</dbReference>
<reference evidence="2" key="1">
    <citation type="submission" date="2022-04" db="EMBL/GenBank/DDBJ databases">
        <title>Carnegiea gigantea Genome sequencing and assembly v2.</title>
        <authorList>
            <person name="Copetti D."/>
            <person name="Sanderson M.J."/>
            <person name="Burquez A."/>
            <person name="Wojciechowski M.F."/>
        </authorList>
    </citation>
    <scope>NUCLEOTIDE SEQUENCE</scope>
    <source>
        <strain evidence="2">SGP5-SGP5p</strain>
        <tissue evidence="2">Aerial part</tissue>
    </source>
</reference>
<proteinExistence type="predicted"/>
<evidence type="ECO:0000313" key="3">
    <source>
        <dbReference type="Proteomes" id="UP001153076"/>
    </source>
</evidence>
<dbReference type="GO" id="GO:0004523">
    <property type="term" value="F:RNA-DNA hybrid ribonuclease activity"/>
    <property type="evidence" value="ECO:0007669"/>
    <property type="project" value="InterPro"/>
</dbReference>
<dbReference type="OrthoDB" id="1906820at2759"/>
<dbReference type="PANTHER" id="PTHR47074">
    <property type="entry name" value="BNAC02G40300D PROTEIN"/>
    <property type="match status" value="1"/>
</dbReference>
<dbReference type="InterPro" id="IPR052929">
    <property type="entry name" value="RNase_H-like_EbsB-rel"/>
</dbReference>
<protein>
    <recommendedName>
        <fullName evidence="1">RNase H type-1 domain-containing protein</fullName>
    </recommendedName>
</protein>
<accession>A0A9Q1GY80</accession>
<dbReference type="CDD" id="cd06222">
    <property type="entry name" value="RNase_H_like"/>
    <property type="match status" value="1"/>
</dbReference>
<dbReference type="Pfam" id="PF13456">
    <property type="entry name" value="RVT_3"/>
    <property type="match status" value="1"/>
</dbReference>
<dbReference type="PANTHER" id="PTHR47074:SF21">
    <property type="entry name" value="RNASE H TYPE-1 DOMAIN-CONTAINING PROTEIN"/>
    <property type="match status" value="1"/>
</dbReference>
<dbReference type="GO" id="GO:0003676">
    <property type="term" value="F:nucleic acid binding"/>
    <property type="evidence" value="ECO:0007669"/>
    <property type="project" value="InterPro"/>
</dbReference>
<name>A0A9Q1GY80_9CARY</name>
<comment type="caution">
    <text evidence="2">The sequence shown here is derived from an EMBL/GenBank/DDBJ whole genome shotgun (WGS) entry which is preliminary data.</text>
</comment>
<sequence length="454" mass="52623">MIGRLHKGCDMYDDEVEEDELQYGSWLRASPLRSRRGSAKVEMQEEHKLMVAYKNKKGDNMGLNDPWAVDELCIVLWRYSLKLVFVSKTKRTMVDSSNSSQEWWRKKPIHVGEYMGSRGELQTGGERSLGYRAAGQPWTNLISKIETYSMELSKWKLETFGEVQQRIKELARQLGGEKDIRKSRTLLREICKWRHKEEVFWVQWVKAEFLKYRDSNSRWFHARVKMRRKTNTTRQEQEDRTWAEGAPRVIDNVRLAADKLDAYKLGEYIAIMWEIWNEQNRFNFGGRFAMGKGVATRAISFVRSCKEFNECSKSVCSTYLSFWKPPNAGMLKLNFDAGKMGEDGRGWGFVIRDNLGDVVMVGVKQDSGFLRPELEEARACYFVLKYAIAHGLNSLIVEGDSQSLLSKIHRKEIPNNSLGFFISDILLVVASFEFVSWNVVRQECNSVVHAIAHF</sequence>
<evidence type="ECO:0000259" key="1">
    <source>
        <dbReference type="Pfam" id="PF13456"/>
    </source>
</evidence>
<dbReference type="SUPFAM" id="SSF53098">
    <property type="entry name" value="Ribonuclease H-like"/>
    <property type="match status" value="1"/>
</dbReference>
<dbReference type="Gene3D" id="3.30.420.10">
    <property type="entry name" value="Ribonuclease H-like superfamily/Ribonuclease H"/>
    <property type="match status" value="1"/>
</dbReference>
<evidence type="ECO:0000313" key="2">
    <source>
        <dbReference type="EMBL" id="KAJ8427602.1"/>
    </source>
</evidence>
<organism evidence="2 3">
    <name type="scientific">Carnegiea gigantea</name>
    <dbReference type="NCBI Taxonomy" id="171969"/>
    <lineage>
        <taxon>Eukaryota</taxon>
        <taxon>Viridiplantae</taxon>
        <taxon>Streptophyta</taxon>
        <taxon>Embryophyta</taxon>
        <taxon>Tracheophyta</taxon>
        <taxon>Spermatophyta</taxon>
        <taxon>Magnoliopsida</taxon>
        <taxon>eudicotyledons</taxon>
        <taxon>Gunneridae</taxon>
        <taxon>Pentapetalae</taxon>
        <taxon>Caryophyllales</taxon>
        <taxon>Cactineae</taxon>
        <taxon>Cactaceae</taxon>
        <taxon>Cactoideae</taxon>
        <taxon>Echinocereeae</taxon>
        <taxon>Carnegiea</taxon>
    </lineage>
</organism>
<dbReference type="AlphaFoldDB" id="A0A9Q1GY80"/>
<keyword evidence="3" id="KW-1185">Reference proteome</keyword>
<dbReference type="Proteomes" id="UP001153076">
    <property type="component" value="Unassembled WGS sequence"/>
</dbReference>
<dbReference type="InterPro" id="IPR002156">
    <property type="entry name" value="RNaseH_domain"/>
</dbReference>
<dbReference type="EMBL" id="JAKOGI010001125">
    <property type="protein sequence ID" value="KAJ8427602.1"/>
    <property type="molecule type" value="Genomic_DNA"/>
</dbReference>
<dbReference type="InterPro" id="IPR012337">
    <property type="entry name" value="RNaseH-like_sf"/>
</dbReference>
<dbReference type="InterPro" id="IPR044730">
    <property type="entry name" value="RNase_H-like_dom_plant"/>
</dbReference>
<gene>
    <name evidence="2" type="ORF">Cgig2_020728</name>
</gene>
<feature type="domain" description="RNase H type-1" evidence="1">
    <location>
        <begin position="335"/>
        <end position="453"/>
    </location>
</feature>